<organism evidence="3 4">
    <name type="scientific">Aerococcus christensenii</name>
    <dbReference type="NCBI Taxonomy" id="87541"/>
    <lineage>
        <taxon>Bacteria</taxon>
        <taxon>Bacillati</taxon>
        <taxon>Bacillota</taxon>
        <taxon>Bacilli</taxon>
        <taxon>Lactobacillales</taxon>
        <taxon>Aerococcaceae</taxon>
        <taxon>Aerococcus</taxon>
    </lineage>
</organism>
<dbReference type="PIRSF" id="PIRSF012565">
    <property type="entry name" value="DUF1027"/>
    <property type="match status" value="1"/>
</dbReference>
<proteinExistence type="predicted"/>
<feature type="compositionally biased region" description="Basic and acidic residues" evidence="2">
    <location>
        <begin position="194"/>
        <end position="208"/>
    </location>
</feature>
<feature type="compositionally biased region" description="Basic residues" evidence="2">
    <location>
        <begin position="176"/>
        <end position="193"/>
    </location>
</feature>
<comment type="caution">
    <text evidence="3">The sequence shown here is derived from an EMBL/GenBank/DDBJ whole genome shotgun (WGS) entry which is preliminary data.</text>
</comment>
<dbReference type="PATRIC" id="fig|87541.4.peg.790"/>
<accession>A0A133XZP6</accession>
<dbReference type="InterPro" id="IPR009370">
    <property type="entry name" value="YutD-like"/>
</dbReference>
<dbReference type="AlphaFoldDB" id="A0A133XZP6"/>
<evidence type="ECO:0008006" key="5">
    <source>
        <dbReference type="Google" id="ProtNLM"/>
    </source>
</evidence>
<dbReference type="EMBL" id="LSCQ01000042">
    <property type="protein sequence ID" value="KXB36429.1"/>
    <property type="molecule type" value="Genomic_DNA"/>
</dbReference>
<dbReference type="Pfam" id="PF06265">
    <property type="entry name" value="YutD-like"/>
    <property type="match status" value="1"/>
</dbReference>
<name>A0A133XZP6_9LACT</name>
<dbReference type="Gene3D" id="3.50.4.20">
    <property type="match status" value="1"/>
</dbReference>
<reference evidence="3 4" key="1">
    <citation type="submission" date="2016-01" db="EMBL/GenBank/DDBJ databases">
        <authorList>
            <person name="Oliw E.H."/>
        </authorList>
    </citation>
    <scope>NUCLEOTIDE SEQUENCE [LARGE SCALE GENOMIC DNA]</scope>
    <source>
        <strain evidence="3 4">KA00635</strain>
    </source>
</reference>
<feature type="disulfide bond" evidence="1">
    <location>
        <begin position="114"/>
        <end position="118"/>
    </location>
</feature>
<evidence type="ECO:0000256" key="1">
    <source>
        <dbReference type="PIRSR" id="PIRSR012565-1"/>
    </source>
</evidence>
<keyword evidence="1" id="KW-1015">Disulfide bond</keyword>
<feature type="region of interest" description="Disordered" evidence="2">
    <location>
        <begin position="134"/>
        <end position="215"/>
    </location>
</feature>
<dbReference type="STRING" id="87541.AWM71_01005"/>
<protein>
    <recommendedName>
        <fullName evidence="5">DUF1027 domain-containing protein</fullName>
    </recommendedName>
</protein>
<feature type="compositionally biased region" description="Basic and acidic residues" evidence="2">
    <location>
        <begin position="159"/>
        <end position="173"/>
    </location>
</feature>
<gene>
    <name evidence="3" type="ORF">HMPREF3187_00796</name>
</gene>
<dbReference type="InterPro" id="IPR038141">
    <property type="entry name" value="YutD-like_sf"/>
</dbReference>
<evidence type="ECO:0000313" key="3">
    <source>
        <dbReference type="EMBL" id="KXB36429.1"/>
    </source>
</evidence>
<sequence>MNKKGAEKMSKMMDQEWLAKRQTANYVSAQVIQTDTNHYEINGQPFLLIKEKEQAFDREALSDRYMDILDSYDYILGDWSFDQLRLTGFYKDDVSHFRCSRSFSQLEDYLIEFCGFDCHYFILEHLRSDEEREARNQSLKKSGYSKNSSCNKSRRRNKSDKSYKNVTKKDQNRSNHTSKKKSFLVKNKKKKEKKPREGKTVKQKADFKIRKKENK</sequence>
<evidence type="ECO:0000313" key="4">
    <source>
        <dbReference type="Proteomes" id="UP000070422"/>
    </source>
</evidence>
<evidence type="ECO:0000256" key="2">
    <source>
        <dbReference type="SAM" id="MobiDB-lite"/>
    </source>
</evidence>
<dbReference type="Proteomes" id="UP000070422">
    <property type="component" value="Unassembled WGS sequence"/>
</dbReference>